<dbReference type="Gene3D" id="1.50.10.20">
    <property type="match status" value="1"/>
</dbReference>
<dbReference type="Proteomes" id="UP001152049">
    <property type="component" value="Unassembled WGS sequence"/>
</dbReference>
<evidence type="ECO:0000313" key="13">
    <source>
        <dbReference type="Proteomes" id="UP001152049"/>
    </source>
</evidence>
<reference evidence="12" key="1">
    <citation type="submission" date="2022-09" db="EMBL/GenBank/DDBJ databases">
        <title>Fusarium specimens isolated from Avocado Roots.</title>
        <authorList>
            <person name="Stajich J."/>
            <person name="Roper C."/>
            <person name="Heimlech-Rivalta G."/>
        </authorList>
    </citation>
    <scope>NUCLEOTIDE SEQUENCE</scope>
    <source>
        <strain evidence="12">CF00136</strain>
    </source>
</reference>
<feature type="region of interest" description="Disordered" evidence="10">
    <location>
        <begin position="478"/>
        <end position="630"/>
    </location>
</feature>
<evidence type="ECO:0000256" key="10">
    <source>
        <dbReference type="SAM" id="MobiDB-lite"/>
    </source>
</evidence>
<keyword evidence="6" id="KW-0378">Hydrolase</keyword>
<dbReference type="EC" id="3.2.1.101" evidence="4"/>
<keyword evidence="9" id="KW-0326">Glycosidase</keyword>
<feature type="transmembrane region" description="Helical" evidence="11">
    <location>
        <begin position="408"/>
        <end position="428"/>
    </location>
</feature>
<feature type="compositionally biased region" description="Polar residues" evidence="10">
    <location>
        <begin position="577"/>
        <end position="594"/>
    </location>
</feature>
<feature type="compositionally biased region" description="Low complexity" evidence="10">
    <location>
        <begin position="560"/>
        <end position="576"/>
    </location>
</feature>
<evidence type="ECO:0000256" key="3">
    <source>
        <dbReference type="ARBA" id="ARBA00009699"/>
    </source>
</evidence>
<evidence type="ECO:0000256" key="1">
    <source>
        <dbReference type="ARBA" id="ARBA00001452"/>
    </source>
</evidence>
<evidence type="ECO:0000256" key="6">
    <source>
        <dbReference type="ARBA" id="ARBA00022801"/>
    </source>
</evidence>
<dbReference type="OrthoDB" id="4187847at2759"/>
<protein>
    <recommendedName>
        <fullName evidence="4">mannan endo-1,6-alpha-mannosidase</fullName>
        <ecNumber evidence="4">3.2.1.101</ecNumber>
    </recommendedName>
</protein>
<keyword evidence="11" id="KW-1133">Transmembrane helix</keyword>
<evidence type="ECO:0000256" key="2">
    <source>
        <dbReference type="ARBA" id="ARBA00004308"/>
    </source>
</evidence>
<dbReference type="GO" id="GO:0016052">
    <property type="term" value="P:carbohydrate catabolic process"/>
    <property type="evidence" value="ECO:0007669"/>
    <property type="project" value="InterPro"/>
</dbReference>
<evidence type="ECO:0000313" key="12">
    <source>
        <dbReference type="EMBL" id="KAJ4254294.1"/>
    </source>
</evidence>
<name>A0A9W8VDV7_9HYPO</name>
<evidence type="ECO:0000256" key="11">
    <source>
        <dbReference type="SAM" id="Phobius"/>
    </source>
</evidence>
<sequence length="630" mass="68552">MRLTWGSEPRLGAGGLIAALLLTLNRFTIAYQLDPNSTRWYAGAFMGTLVDYWAYTGDDRYVNLTKQALLFQVGDHDDYMPINQTRTEGNDDQGFWGLTVMSAAEYNFPHPDPDQPQWLGLAQAVFNTQAARWDTEHCNGGLRWQIFQWNNGYDYKNSISQACFFALGARLALFTGNNSYADWADKTWDWMEKVEFIDPKSWYVYDGAHIGNNCTKLVPYQFSYNAGGMILGAAAMYNFTEDKVWKDRLDNLLEGAKVFFKGPQNNIMTEVACEPVKLCNLDQKSFKAYLSRWLAVTTQWAPHTRDIIMPLLRASAIAATDKCTGGDNKRMCGLYWTKDKFEGEITIGQQMAALEVTLSCMIQDRPAPLTKDTGGTSKANPGGGSEDVGRTTPDLAYKPLPAGDKAGAAILTFVVLSGLLAGMFWIFFDEASDVGPLNQLRGFSSSTTATVAALATGGGAAAVLGHKKRKDAYEKNGAVFPASNDSSQESTEKQPADDMPVYVGTTHNETLGHHRRVSSMPLGWPQNPAMRGSGASDPDGIYPVSASARQSRGDWGVAGLGESSSGPSSSAGGNRSYTQHEVPTGNTTPGTEENSFSHERNGKRPAPTAEGVESQQDSQRGPLGGIGVAQ</sequence>
<evidence type="ECO:0000256" key="9">
    <source>
        <dbReference type="ARBA" id="ARBA00023295"/>
    </source>
</evidence>
<keyword evidence="8" id="KW-0325">Glycoprotein</keyword>
<dbReference type="GO" id="GO:0008496">
    <property type="term" value="F:mannan endo-1,6-alpha-mannosidase activity"/>
    <property type="evidence" value="ECO:0007669"/>
    <property type="project" value="UniProtKB-EC"/>
</dbReference>
<dbReference type="AlphaFoldDB" id="A0A9W8VDV7"/>
<keyword evidence="5" id="KW-0732">Signal</keyword>
<evidence type="ECO:0000256" key="4">
    <source>
        <dbReference type="ARBA" id="ARBA00012350"/>
    </source>
</evidence>
<dbReference type="InterPro" id="IPR008928">
    <property type="entry name" value="6-hairpin_glycosidase_sf"/>
</dbReference>
<dbReference type="GO" id="GO:0009272">
    <property type="term" value="P:fungal-type cell wall biogenesis"/>
    <property type="evidence" value="ECO:0007669"/>
    <property type="project" value="TreeGrafter"/>
</dbReference>
<dbReference type="InterPro" id="IPR005198">
    <property type="entry name" value="Glyco_hydro_76"/>
</dbReference>
<keyword evidence="13" id="KW-1185">Reference proteome</keyword>
<dbReference type="FunFam" id="1.50.10.20:FF:000006">
    <property type="entry name" value="Mannan endo-1,6-alpha-mannosidase"/>
    <property type="match status" value="1"/>
</dbReference>
<organism evidence="12 13">
    <name type="scientific">Fusarium torreyae</name>
    <dbReference type="NCBI Taxonomy" id="1237075"/>
    <lineage>
        <taxon>Eukaryota</taxon>
        <taxon>Fungi</taxon>
        <taxon>Dikarya</taxon>
        <taxon>Ascomycota</taxon>
        <taxon>Pezizomycotina</taxon>
        <taxon>Sordariomycetes</taxon>
        <taxon>Hypocreomycetidae</taxon>
        <taxon>Hypocreales</taxon>
        <taxon>Nectriaceae</taxon>
        <taxon>Fusarium</taxon>
    </lineage>
</organism>
<dbReference type="PANTHER" id="PTHR12145">
    <property type="entry name" value="MANNAN ENDO-1,6-ALPHA-MANNOSIDASE DCW1"/>
    <property type="match status" value="1"/>
</dbReference>
<dbReference type="Pfam" id="PF03663">
    <property type="entry name" value="Glyco_hydro_76"/>
    <property type="match status" value="1"/>
</dbReference>
<evidence type="ECO:0000256" key="8">
    <source>
        <dbReference type="ARBA" id="ARBA00023180"/>
    </source>
</evidence>
<dbReference type="EMBL" id="JAOQAZ010000022">
    <property type="protein sequence ID" value="KAJ4254294.1"/>
    <property type="molecule type" value="Genomic_DNA"/>
</dbReference>
<dbReference type="SUPFAM" id="SSF48208">
    <property type="entry name" value="Six-hairpin glycosidases"/>
    <property type="match status" value="1"/>
</dbReference>
<evidence type="ECO:0000256" key="7">
    <source>
        <dbReference type="ARBA" id="ARBA00023136"/>
    </source>
</evidence>
<keyword evidence="11" id="KW-0812">Transmembrane</keyword>
<evidence type="ECO:0000256" key="5">
    <source>
        <dbReference type="ARBA" id="ARBA00022729"/>
    </source>
</evidence>
<keyword evidence="7 11" id="KW-0472">Membrane</keyword>
<comment type="catalytic activity">
    <reaction evidence="1">
        <text>Random hydrolysis of (1-&gt;6)-alpha-D-mannosidic linkages in unbranched (1-&gt;6)-mannans.</text>
        <dbReference type="EC" id="3.2.1.101"/>
    </reaction>
</comment>
<comment type="caution">
    <text evidence="12">The sequence shown here is derived from an EMBL/GenBank/DDBJ whole genome shotgun (WGS) entry which is preliminary data.</text>
</comment>
<feature type="transmembrane region" description="Helical" evidence="11">
    <location>
        <begin position="448"/>
        <end position="465"/>
    </location>
</feature>
<dbReference type="PANTHER" id="PTHR12145:SF36">
    <property type="entry name" value="MANNAN ENDO-1,6-ALPHA-MANNOSIDASE DCW1"/>
    <property type="match status" value="1"/>
</dbReference>
<gene>
    <name evidence="12" type="ORF">NW762_009885</name>
</gene>
<dbReference type="InterPro" id="IPR014480">
    <property type="entry name" value="Mannan-1_6-alpha_mannosidase"/>
</dbReference>
<comment type="similarity">
    <text evidence="3">Belongs to the glycosyl hydrolase 76 family.</text>
</comment>
<comment type="subcellular location">
    <subcellularLocation>
        <location evidence="2">Endomembrane system</location>
    </subcellularLocation>
</comment>
<accession>A0A9W8VDV7</accession>
<feature type="region of interest" description="Disordered" evidence="10">
    <location>
        <begin position="367"/>
        <end position="391"/>
    </location>
</feature>
<dbReference type="GO" id="GO:0012505">
    <property type="term" value="C:endomembrane system"/>
    <property type="evidence" value="ECO:0007669"/>
    <property type="project" value="UniProtKB-SubCell"/>
</dbReference>
<proteinExistence type="inferred from homology"/>